<feature type="compositionally biased region" description="Polar residues" evidence="1">
    <location>
        <begin position="91"/>
        <end position="105"/>
    </location>
</feature>
<feature type="region of interest" description="Disordered" evidence="1">
    <location>
        <begin position="85"/>
        <end position="107"/>
    </location>
</feature>
<proteinExistence type="predicted"/>
<name>A0AAV6G568_9TELE</name>
<feature type="compositionally biased region" description="Basic and acidic residues" evidence="1">
    <location>
        <begin position="220"/>
        <end position="231"/>
    </location>
</feature>
<dbReference type="EMBL" id="JADWDJ010000015">
    <property type="protein sequence ID" value="KAG5269754.1"/>
    <property type="molecule type" value="Genomic_DNA"/>
</dbReference>
<organism evidence="2 3">
    <name type="scientific">Alosa alosa</name>
    <name type="common">allis shad</name>
    <dbReference type="NCBI Taxonomy" id="278164"/>
    <lineage>
        <taxon>Eukaryota</taxon>
        <taxon>Metazoa</taxon>
        <taxon>Chordata</taxon>
        <taxon>Craniata</taxon>
        <taxon>Vertebrata</taxon>
        <taxon>Euteleostomi</taxon>
        <taxon>Actinopterygii</taxon>
        <taxon>Neopterygii</taxon>
        <taxon>Teleostei</taxon>
        <taxon>Clupei</taxon>
        <taxon>Clupeiformes</taxon>
        <taxon>Clupeoidei</taxon>
        <taxon>Clupeidae</taxon>
        <taxon>Alosa</taxon>
    </lineage>
</organism>
<evidence type="ECO:0000313" key="2">
    <source>
        <dbReference type="EMBL" id="KAG5269754.1"/>
    </source>
</evidence>
<comment type="caution">
    <text evidence="2">The sequence shown here is derived from an EMBL/GenBank/DDBJ whole genome shotgun (WGS) entry which is preliminary data.</text>
</comment>
<keyword evidence="3" id="KW-1185">Reference proteome</keyword>
<dbReference type="AlphaFoldDB" id="A0AAV6G568"/>
<gene>
    <name evidence="2" type="ORF">AALO_G00205720</name>
</gene>
<evidence type="ECO:0000256" key="1">
    <source>
        <dbReference type="SAM" id="MobiDB-lite"/>
    </source>
</evidence>
<feature type="compositionally biased region" description="Polar residues" evidence="1">
    <location>
        <begin position="234"/>
        <end position="255"/>
    </location>
</feature>
<reference evidence="2" key="1">
    <citation type="submission" date="2020-10" db="EMBL/GenBank/DDBJ databases">
        <title>Chromosome-scale genome assembly of the Allis shad, Alosa alosa.</title>
        <authorList>
            <person name="Margot Z."/>
            <person name="Christophe K."/>
            <person name="Cabau C."/>
            <person name="Louis A."/>
            <person name="Berthelot C."/>
            <person name="Parey E."/>
            <person name="Roest Crollius H."/>
            <person name="Montfort J."/>
            <person name="Robinson-Rechavi M."/>
            <person name="Bucao C."/>
            <person name="Bouchez O."/>
            <person name="Gislard M."/>
            <person name="Lluch J."/>
            <person name="Milhes M."/>
            <person name="Lampietro C."/>
            <person name="Lopez Roques C."/>
            <person name="Donnadieu C."/>
            <person name="Braasch I."/>
            <person name="Desvignes T."/>
            <person name="Postlethwait J."/>
            <person name="Bobe J."/>
            <person name="Guiguen Y."/>
        </authorList>
    </citation>
    <scope>NUCLEOTIDE SEQUENCE</scope>
    <source>
        <strain evidence="2">M-15738</strain>
        <tissue evidence="2">Blood</tissue>
    </source>
</reference>
<protein>
    <submittedName>
        <fullName evidence="2">Uncharacterized protein</fullName>
    </submittedName>
</protein>
<evidence type="ECO:0000313" key="3">
    <source>
        <dbReference type="Proteomes" id="UP000823561"/>
    </source>
</evidence>
<accession>A0AAV6G568</accession>
<dbReference type="Proteomes" id="UP000823561">
    <property type="component" value="Chromosome 15"/>
</dbReference>
<feature type="region of interest" description="Disordered" evidence="1">
    <location>
        <begin position="220"/>
        <end position="273"/>
    </location>
</feature>
<sequence length="342" mass="37248">MPLATASNNIMDGFKACAVFPLNPDIFTDSYGEPASIHNGGGCSHDTQNHTCIAVAQDGQGSTSSTHDLQDLYHSPDISVRSHIPIPGLSTAGNGQTTGHLNSPESSDEDEGFCQMCREPFPHSNSEVVCLQCALCRRWGQGNDVDLSLVISPVSEPLDDLEAAHNTEGAAHDFSDLSPTRSIQNHSHSLTADHFSTTSVTQLQNVLEPVHTSELATHDINDDTHDLHDHATTGSAPTHSDQNHIDSASDPTESVESGPDHIASACTTGTPHHPNNTICPELTYKTTAMTLMKRNNFPLQVFQNIRPVRLQARRQLQVVSTQNHPMKMMSEELLRFVSYFDK</sequence>